<feature type="compositionally biased region" description="Basic and acidic residues" evidence="1">
    <location>
        <begin position="652"/>
        <end position="661"/>
    </location>
</feature>
<reference evidence="3" key="1">
    <citation type="journal article" date="2022" name="IScience">
        <title>Evolution of zygomycete secretomes and the origins of terrestrial fungal ecologies.</title>
        <authorList>
            <person name="Chang Y."/>
            <person name="Wang Y."/>
            <person name="Mondo S."/>
            <person name="Ahrendt S."/>
            <person name="Andreopoulos W."/>
            <person name="Barry K."/>
            <person name="Beard J."/>
            <person name="Benny G.L."/>
            <person name="Blankenship S."/>
            <person name="Bonito G."/>
            <person name="Cuomo C."/>
            <person name="Desiro A."/>
            <person name="Gervers K.A."/>
            <person name="Hundley H."/>
            <person name="Kuo A."/>
            <person name="LaButti K."/>
            <person name="Lang B.F."/>
            <person name="Lipzen A."/>
            <person name="O'Donnell K."/>
            <person name="Pangilinan J."/>
            <person name="Reynolds N."/>
            <person name="Sandor L."/>
            <person name="Smith M.E."/>
            <person name="Tsang A."/>
            <person name="Grigoriev I.V."/>
            <person name="Stajich J.E."/>
            <person name="Spatafora J.W."/>
        </authorList>
    </citation>
    <scope>NUCLEOTIDE SEQUENCE</scope>
    <source>
        <strain evidence="3">RSA 2281</strain>
    </source>
</reference>
<feature type="transmembrane region" description="Helical" evidence="2">
    <location>
        <begin position="444"/>
        <end position="463"/>
    </location>
</feature>
<keyword evidence="4" id="KW-1185">Reference proteome</keyword>
<keyword evidence="2" id="KW-1133">Transmembrane helix</keyword>
<feature type="transmembrane region" description="Helical" evidence="2">
    <location>
        <begin position="355"/>
        <end position="374"/>
    </location>
</feature>
<protein>
    <submittedName>
        <fullName evidence="3">N-acetylglucosaminyl transferase component-domain-containing protein</fullName>
    </submittedName>
</protein>
<accession>A0AAD5PMD7</accession>
<keyword evidence="2" id="KW-0472">Membrane</keyword>
<evidence type="ECO:0000256" key="1">
    <source>
        <dbReference type="SAM" id="MobiDB-lite"/>
    </source>
</evidence>
<dbReference type="GO" id="GO:0005783">
    <property type="term" value="C:endoplasmic reticulum"/>
    <property type="evidence" value="ECO:0007669"/>
    <property type="project" value="TreeGrafter"/>
</dbReference>
<dbReference type="InterPro" id="IPR007720">
    <property type="entry name" value="PigQ/GPI1"/>
</dbReference>
<feature type="transmembrane region" description="Helical" evidence="2">
    <location>
        <begin position="247"/>
        <end position="266"/>
    </location>
</feature>
<dbReference type="GO" id="GO:0016740">
    <property type="term" value="F:transferase activity"/>
    <property type="evidence" value="ECO:0007669"/>
    <property type="project" value="UniProtKB-KW"/>
</dbReference>
<dbReference type="PANTHER" id="PTHR21329">
    <property type="entry name" value="PHOSPHATIDYLINOSITOL N-ACETYLGLUCOSAMINYLTRANSFERASE SUBUNIT Q-RELATED"/>
    <property type="match status" value="1"/>
</dbReference>
<feature type="region of interest" description="Disordered" evidence="1">
    <location>
        <begin position="617"/>
        <end position="661"/>
    </location>
</feature>
<dbReference type="AlphaFoldDB" id="A0AAD5PMD7"/>
<evidence type="ECO:0000313" key="4">
    <source>
        <dbReference type="Proteomes" id="UP001209540"/>
    </source>
</evidence>
<evidence type="ECO:0000313" key="3">
    <source>
        <dbReference type="EMBL" id="KAI9278504.1"/>
    </source>
</evidence>
<dbReference type="EMBL" id="JAIXMP010000001">
    <property type="protein sequence ID" value="KAI9278504.1"/>
    <property type="molecule type" value="Genomic_DNA"/>
</dbReference>
<feature type="transmembrane region" description="Helical" evidence="2">
    <location>
        <begin position="520"/>
        <end position="544"/>
    </location>
</feature>
<feature type="transmembrane region" description="Helical" evidence="2">
    <location>
        <begin position="273"/>
        <end position="292"/>
    </location>
</feature>
<comment type="caution">
    <text evidence="3">The sequence shown here is derived from an EMBL/GenBank/DDBJ whole genome shotgun (WGS) entry which is preliminary data.</text>
</comment>
<dbReference type="PANTHER" id="PTHR21329:SF3">
    <property type="entry name" value="PHOSPHATIDYLINOSITOL N-ACETYLGLUCOSAMINYLTRANSFERASE SUBUNIT Q"/>
    <property type="match status" value="1"/>
</dbReference>
<feature type="transmembrane region" description="Helical" evidence="2">
    <location>
        <begin position="673"/>
        <end position="694"/>
    </location>
</feature>
<feature type="compositionally biased region" description="Basic residues" evidence="1">
    <location>
        <begin position="631"/>
        <end position="651"/>
    </location>
</feature>
<proteinExistence type="predicted"/>
<name>A0AAD5PMD7_9FUNG</name>
<keyword evidence="2" id="KW-0812">Transmembrane</keyword>
<evidence type="ECO:0000256" key="2">
    <source>
        <dbReference type="SAM" id="Phobius"/>
    </source>
</evidence>
<sequence length="784" mass="91316">MSKCDAFKLFWPSHISSWRTKRPGFLVGWYTAQSTVCVAAVMADIELDDLQQILSEFCASGEYSEFTHINRVCKAPPKILGTLIQDGNNPPLLESNKHRDHENNPWIKVTMDNAYVPIPVSIYQNGNESPVYSYDVVFYQQPNPKHLQFLALNPLDLDISPKEPPKDKDEKEIITKKNLEKILNYSVSMVGDQDTETNDLLSALVQINSSYYLERGIEKSILEKRRKRQQEQQSDSSRYWETAIKDISGWILEIILWPLWIIGYSLKRITLGPLKYILFGLLFLAEITLYIVNMRLPKFILNAVAIKDLSTAGQQIDLRLQQLYFWPKQYSMLRRRNWANTAETRAYYISFYNSMWLVANDIIIGLAIGSFLTTNRYIMSYLLHKILHEYTVESLQSMMLWFLESPAGLKLNHELGSFLSELFLWLIRLWTGCMQAIKPFTPQIIHVIGLSGVFGVSMIISLLSDFLAFMTLHVYCFYMVAARIFNWQLITLYSLFNLFRGKKRNMLRNRIDACDYDLDQLLLGTCLFTLLTFLFPTVLIYYVTFALGRVGVIFLQAIMETLLAFFNHFPLFAIMLRMKDPDRLPGGLRFDIFEHDYFLKREHRLRYTLQRLYGIGKQSSDDKPSSSIRRSSTHRKSRHQRKKSVRFKSPKAKYETTPDKNPKRVIDSRRGTYLWMWNSPIPFSAIFFQYMLLWKRLSAHYFSAYYFKCFLYGEPIKPIPKLQYPMLPERRLSLDAGWKLLKYSFLDSSSSSSSWATFTTTAATTTATARTTSTRSRSRSTNKG</sequence>
<dbReference type="Pfam" id="PF05024">
    <property type="entry name" value="Gpi1"/>
    <property type="match status" value="1"/>
</dbReference>
<feature type="transmembrane region" description="Helical" evidence="2">
    <location>
        <begin position="415"/>
        <end position="432"/>
    </location>
</feature>
<feature type="transmembrane region" description="Helical" evidence="2">
    <location>
        <begin position="475"/>
        <end position="499"/>
    </location>
</feature>
<feature type="transmembrane region" description="Helical" evidence="2">
    <location>
        <begin position="550"/>
        <end position="574"/>
    </location>
</feature>
<keyword evidence="3" id="KW-0808">Transferase</keyword>
<dbReference type="Proteomes" id="UP001209540">
    <property type="component" value="Unassembled WGS sequence"/>
</dbReference>
<dbReference type="GO" id="GO:0016020">
    <property type="term" value="C:membrane"/>
    <property type="evidence" value="ECO:0007669"/>
    <property type="project" value="InterPro"/>
</dbReference>
<dbReference type="GO" id="GO:0006506">
    <property type="term" value="P:GPI anchor biosynthetic process"/>
    <property type="evidence" value="ECO:0007669"/>
    <property type="project" value="InterPro"/>
</dbReference>
<organism evidence="3 4">
    <name type="scientific">Phascolomyces articulosus</name>
    <dbReference type="NCBI Taxonomy" id="60185"/>
    <lineage>
        <taxon>Eukaryota</taxon>
        <taxon>Fungi</taxon>
        <taxon>Fungi incertae sedis</taxon>
        <taxon>Mucoromycota</taxon>
        <taxon>Mucoromycotina</taxon>
        <taxon>Mucoromycetes</taxon>
        <taxon>Mucorales</taxon>
        <taxon>Lichtheimiaceae</taxon>
        <taxon>Phascolomyces</taxon>
    </lineage>
</organism>
<reference evidence="3" key="2">
    <citation type="submission" date="2023-02" db="EMBL/GenBank/DDBJ databases">
        <authorList>
            <consortium name="DOE Joint Genome Institute"/>
            <person name="Mondo S.J."/>
            <person name="Chang Y."/>
            <person name="Wang Y."/>
            <person name="Ahrendt S."/>
            <person name="Andreopoulos W."/>
            <person name="Barry K."/>
            <person name="Beard J."/>
            <person name="Benny G.L."/>
            <person name="Blankenship S."/>
            <person name="Bonito G."/>
            <person name="Cuomo C."/>
            <person name="Desiro A."/>
            <person name="Gervers K.A."/>
            <person name="Hundley H."/>
            <person name="Kuo A."/>
            <person name="LaButti K."/>
            <person name="Lang B.F."/>
            <person name="Lipzen A."/>
            <person name="O'Donnell K."/>
            <person name="Pangilinan J."/>
            <person name="Reynolds N."/>
            <person name="Sandor L."/>
            <person name="Smith M.W."/>
            <person name="Tsang A."/>
            <person name="Grigoriev I.V."/>
            <person name="Stajich J.E."/>
            <person name="Spatafora J.W."/>
        </authorList>
    </citation>
    <scope>NUCLEOTIDE SEQUENCE</scope>
    <source>
        <strain evidence="3">RSA 2281</strain>
    </source>
</reference>
<gene>
    <name evidence="3" type="ORF">BDA99DRAFT_492314</name>
</gene>